<evidence type="ECO:0000256" key="9">
    <source>
        <dbReference type="ARBA" id="ARBA00023136"/>
    </source>
</evidence>
<keyword evidence="6 10" id="KW-0997">Cell inner membrane</keyword>
<comment type="subunit">
    <text evidence="10">Type II secretion is composed of four main components: the outer membrane complex, the inner membrane complex, the cytoplasmic secretion ATPase and the periplasm-spanning pseudopilus.</text>
</comment>
<dbReference type="InterPro" id="IPR003413">
    <property type="entry name" value="T2SS_GspI_C"/>
</dbReference>
<evidence type="ECO:0000259" key="11">
    <source>
        <dbReference type="Pfam" id="PF02501"/>
    </source>
</evidence>
<comment type="subcellular location">
    <subcellularLocation>
        <location evidence="2 10">Cell inner membrane</location>
        <topology evidence="2 10">Single-pass membrane protein</topology>
    </subcellularLocation>
</comment>
<dbReference type="GO" id="GO:0015628">
    <property type="term" value="P:protein secretion by the type II secretion system"/>
    <property type="evidence" value="ECO:0007669"/>
    <property type="project" value="UniProtKB-UniRule"/>
</dbReference>
<evidence type="ECO:0000256" key="4">
    <source>
        <dbReference type="ARBA" id="ARBA00022475"/>
    </source>
</evidence>
<keyword evidence="4" id="KW-1003">Cell membrane</keyword>
<keyword evidence="9 10" id="KW-0472">Membrane</keyword>
<dbReference type="NCBIfam" id="TIGR02532">
    <property type="entry name" value="IV_pilin_GFxxxE"/>
    <property type="match status" value="1"/>
</dbReference>
<evidence type="ECO:0000256" key="6">
    <source>
        <dbReference type="ARBA" id="ARBA00022519"/>
    </source>
</evidence>
<gene>
    <name evidence="12" type="primary">gspI</name>
    <name evidence="12" type="ORF">EB241_16765</name>
</gene>
<proteinExistence type="inferred from homology"/>
<dbReference type="InterPro" id="IPR045584">
    <property type="entry name" value="Pilin-like"/>
</dbReference>
<dbReference type="PANTHER" id="PTHR38779">
    <property type="entry name" value="TYPE II SECRETION SYSTEM PROTEIN I-RELATED"/>
    <property type="match status" value="1"/>
</dbReference>
<dbReference type="SUPFAM" id="SSF54523">
    <property type="entry name" value="Pili subunits"/>
    <property type="match status" value="1"/>
</dbReference>
<dbReference type="RefSeq" id="WP_124234182.1">
    <property type="nucleotide sequence ID" value="NZ_RHHM01000014.1"/>
</dbReference>
<dbReference type="OrthoDB" id="6121517at2"/>
<organism evidence="12 13">
    <name type="scientific">Erwinia psidii</name>
    <dbReference type="NCBI Taxonomy" id="69224"/>
    <lineage>
        <taxon>Bacteria</taxon>
        <taxon>Pseudomonadati</taxon>
        <taxon>Pseudomonadota</taxon>
        <taxon>Gammaproteobacteria</taxon>
        <taxon>Enterobacterales</taxon>
        <taxon>Erwiniaceae</taxon>
        <taxon>Erwinia</taxon>
    </lineage>
</organism>
<feature type="transmembrane region" description="Helical" evidence="10">
    <location>
        <begin position="6"/>
        <end position="26"/>
    </location>
</feature>
<evidence type="ECO:0000256" key="1">
    <source>
        <dbReference type="ARBA" id="ARBA00003161"/>
    </source>
</evidence>
<dbReference type="InterPro" id="IPR012902">
    <property type="entry name" value="N_methyl_site"/>
</dbReference>
<dbReference type="PROSITE" id="PS00409">
    <property type="entry name" value="PROKAR_NTER_METHYL"/>
    <property type="match status" value="1"/>
</dbReference>
<keyword evidence="8 10" id="KW-1133">Transmembrane helix</keyword>
<dbReference type="Gene3D" id="3.30.1300.30">
    <property type="entry name" value="GSPII I/J protein-like"/>
    <property type="match status" value="1"/>
</dbReference>
<keyword evidence="7 10" id="KW-0812">Transmembrane</keyword>
<dbReference type="AlphaFoldDB" id="A0A3N6SAW1"/>
<evidence type="ECO:0000256" key="2">
    <source>
        <dbReference type="ARBA" id="ARBA00004377"/>
    </source>
</evidence>
<evidence type="ECO:0000256" key="7">
    <source>
        <dbReference type="ARBA" id="ARBA00022692"/>
    </source>
</evidence>
<evidence type="ECO:0000313" key="13">
    <source>
        <dbReference type="Proteomes" id="UP000279457"/>
    </source>
</evidence>
<dbReference type="PANTHER" id="PTHR38779:SF2">
    <property type="entry name" value="TYPE II SECRETION SYSTEM PROTEIN I-RELATED"/>
    <property type="match status" value="1"/>
</dbReference>
<dbReference type="Proteomes" id="UP000279457">
    <property type="component" value="Unassembled WGS sequence"/>
</dbReference>
<dbReference type="GO" id="GO:0015627">
    <property type="term" value="C:type II protein secretion system complex"/>
    <property type="evidence" value="ECO:0007669"/>
    <property type="project" value="UniProtKB-UniRule"/>
</dbReference>
<comment type="function">
    <text evidence="1">Component of the type II secretion system required for the energy-dependent secretion of extracellular factors such as proteases and toxins from the periplasm. Part of the pseudopilus tip complex that is critical for the recognition and binding of secretion substrates.</text>
</comment>
<feature type="domain" description="Type II secretion system protein GspI C-terminal" evidence="11">
    <location>
        <begin position="39"/>
        <end position="116"/>
    </location>
</feature>
<dbReference type="EMBL" id="RHHM01000014">
    <property type="protein sequence ID" value="RQM37063.1"/>
    <property type="molecule type" value="Genomic_DNA"/>
</dbReference>
<comment type="PTM">
    <text evidence="10">Cleaved by prepilin peptidase.</text>
</comment>
<dbReference type="Pfam" id="PF07963">
    <property type="entry name" value="N_methyl"/>
    <property type="match status" value="1"/>
</dbReference>
<evidence type="ECO:0000256" key="3">
    <source>
        <dbReference type="ARBA" id="ARBA00008358"/>
    </source>
</evidence>
<accession>A0A3N6SAW1</accession>
<evidence type="ECO:0000256" key="5">
    <source>
        <dbReference type="ARBA" id="ARBA00022481"/>
    </source>
</evidence>
<sequence length="120" mass="13363">MKSRGMTLLETMIAMAILSLAGIALMNSDTEKIRNLDRLHEKQLAAWLADNAAAEITLSGGLSAAQKSLRKVQSGNSQFYLSRKSVSTSYEDVQRIQVDVSSVHDRHKIIFSLYFYLAAR</sequence>
<reference evidence="12 13" key="1">
    <citation type="submission" date="2018-10" db="EMBL/GenBank/DDBJ databases">
        <title>Draft genome sequence for the type isolate of Erwinia psidii, agent causal of bacterial blight in guava (Psidium guajava) and wilt and die-back of Eucalyptus spp.</title>
        <authorList>
            <person name="Hermenegildo P.S."/>
            <person name="Santos S.A."/>
            <person name="Guimaraes L.M.S."/>
            <person name="Vidigal P.M.P."/>
            <person name="Pereira I.C."/>
            <person name="Badel J.L."/>
            <person name="Alfenas-Zerbini P."/>
            <person name="Ferreira M.A.S.V."/>
            <person name="Alfenas A.C."/>
        </authorList>
    </citation>
    <scope>NUCLEOTIDE SEQUENCE [LARGE SCALE GENOMIC DNA]</scope>
    <source>
        <strain evidence="12 13">IBSBF 435</strain>
    </source>
</reference>
<evidence type="ECO:0000256" key="10">
    <source>
        <dbReference type="RuleBase" id="RU368030"/>
    </source>
</evidence>
<evidence type="ECO:0000313" key="12">
    <source>
        <dbReference type="EMBL" id="RQM37063.1"/>
    </source>
</evidence>
<evidence type="ECO:0000256" key="8">
    <source>
        <dbReference type="ARBA" id="ARBA00022989"/>
    </source>
</evidence>
<dbReference type="NCBIfam" id="TIGR01707">
    <property type="entry name" value="gspI"/>
    <property type="match status" value="1"/>
</dbReference>
<keyword evidence="5 10" id="KW-0488">Methylation</keyword>
<protein>
    <recommendedName>
        <fullName evidence="10">Type II secretion system protein I</fullName>
        <shortName evidence="10">T2SS minor pseudopilin I</shortName>
    </recommendedName>
</protein>
<dbReference type="Pfam" id="PF02501">
    <property type="entry name" value="T2SSI"/>
    <property type="match status" value="1"/>
</dbReference>
<name>A0A3N6SAW1_9GAMM</name>
<dbReference type="InterPro" id="IPR010052">
    <property type="entry name" value="T2SS_protein-GspI"/>
</dbReference>
<keyword evidence="13" id="KW-1185">Reference proteome</keyword>
<comment type="caution">
    <text evidence="12">The sequence shown here is derived from an EMBL/GenBank/DDBJ whole genome shotgun (WGS) entry which is preliminary data.</text>
</comment>
<dbReference type="GO" id="GO:0005886">
    <property type="term" value="C:plasma membrane"/>
    <property type="evidence" value="ECO:0007669"/>
    <property type="project" value="UniProtKB-SubCell"/>
</dbReference>
<comment type="similarity">
    <text evidence="3 10">Belongs to the GSP I family.</text>
</comment>